<keyword evidence="2" id="KW-1185">Reference proteome</keyword>
<reference evidence="1 2" key="1">
    <citation type="submission" date="2019-02" db="EMBL/GenBank/DDBJ databases">
        <title>Deep-cultivation of Planctomycetes and their phenomic and genomic characterization uncovers novel biology.</title>
        <authorList>
            <person name="Wiegand S."/>
            <person name="Jogler M."/>
            <person name="Boedeker C."/>
            <person name="Pinto D."/>
            <person name="Vollmers J."/>
            <person name="Rivas-Marin E."/>
            <person name="Kohn T."/>
            <person name="Peeters S.H."/>
            <person name="Heuer A."/>
            <person name="Rast P."/>
            <person name="Oberbeckmann S."/>
            <person name="Bunk B."/>
            <person name="Jeske O."/>
            <person name="Meyerdierks A."/>
            <person name="Storesund J.E."/>
            <person name="Kallscheuer N."/>
            <person name="Luecker S."/>
            <person name="Lage O.M."/>
            <person name="Pohl T."/>
            <person name="Merkel B.J."/>
            <person name="Hornburger P."/>
            <person name="Mueller R.-W."/>
            <person name="Bruemmer F."/>
            <person name="Labrenz M."/>
            <person name="Spormann A.M."/>
            <person name="Op den Camp H."/>
            <person name="Overmann J."/>
            <person name="Amann R."/>
            <person name="Jetten M.S.M."/>
            <person name="Mascher T."/>
            <person name="Medema M.H."/>
            <person name="Devos D.P."/>
            <person name="Kaster A.-K."/>
            <person name="Ovreas L."/>
            <person name="Rohde M."/>
            <person name="Galperin M.Y."/>
            <person name="Jogler C."/>
        </authorList>
    </citation>
    <scope>NUCLEOTIDE SEQUENCE [LARGE SCALE GENOMIC DNA]</scope>
    <source>
        <strain evidence="1 2">FF011L</strain>
    </source>
</reference>
<evidence type="ECO:0000313" key="1">
    <source>
        <dbReference type="EMBL" id="QDS96291.1"/>
    </source>
</evidence>
<gene>
    <name evidence="1" type="ORF">FF011L_50990</name>
</gene>
<evidence type="ECO:0000313" key="2">
    <source>
        <dbReference type="Proteomes" id="UP000320672"/>
    </source>
</evidence>
<dbReference type="KEGG" id="rml:FF011L_50990"/>
<dbReference type="PROSITE" id="PS51318">
    <property type="entry name" value="TAT"/>
    <property type="match status" value="1"/>
</dbReference>
<dbReference type="RefSeq" id="WP_145354458.1">
    <property type="nucleotide sequence ID" value="NZ_CP036262.1"/>
</dbReference>
<sequence>MSIRPTRRQFLETSSAIAVASAVPKVALGKETKPTAESLTKVLYESFSPKQRETVCFDWDHQDPKRGLLRTFVANNWQITKPEVVGDFYTDDQRQIIRDIFEAIINPEWHERYDKQLTDDAGGFGNEQSLAIFGNPNADKFEMVLTGRHMTLRCDGNSADHVAFGGPIFYGHDTGGFNEGKDHLDNVFWPQAIAANGLYKMLDGKQRKLALLPQTPREQQAGFRGPAADLPGIPTSELAGDQKEHLQKVLKMLVEMYRESDQQEAMQCLTAQGGLDACHLSFYSDKDIGNDQVWDNWRLEGPSFVWHFRGAPHVHVWVHLADSPEVKLNA</sequence>
<dbReference type="Pfam" id="PF12006">
    <property type="entry name" value="DUF3500"/>
    <property type="match status" value="1"/>
</dbReference>
<evidence type="ECO:0008006" key="3">
    <source>
        <dbReference type="Google" id="ProtNLM"/>
    </source>
</evidence>
<dbReference type="InterPro" id="IPR021889">
    <property type="entry name" value="DUF3500"/>
</dbReference>
<accession>A0A517MN40</accession>
<dbReference type="Proteomes" id="UP000320672">
    <property type="component" value="Chromosome"/>
</dbReference>
<dbReference type="AlphaFoldDB" id="A0A517MN40"/>
<name>A0A517MN40_9BACT</name>
<protein>
    <recommendedName>
        <fullName evidence="3">DUF3500 domain-containing protein</fullName>
    </recommendedName>
</protein>
<organism evidence="1 2">
    <name type="scientific">Roseimaritima multifibrata</name>
    <dbReference type="NCBI Taxonomy" id="1930274"/>
    <lineage>
        <taxon>Bacteria</taxon>
        <taxon>Pseudomonadati</taxon>
        <taxon>Planctomycetota</taxon>
        <taxon>Planctomycetia</taxon>
        <taxon>Pirellulales</taxon>
        <taxon>Pirellulaceae</taxon>
        <taxon>Roseimaritima</taxon>
    </lineage>
</organism>
<dbReference type="InterPro" id="IPR006311">
    <property type="entry name" value="TAT_signal"/>
</dbReference>
<dbReference type="OrthoDB" id="240568at2"/>
<proteinExistence type="predicted"/>
<dbReference type="EMBL" id="CP036262">
    <property type="protein sequence ID" value="QDS96291.1"/>
    <property type="molecule type" value="Genomic_DNA"/>
</dbReference>